<gene>
    <name evidence="1" type="ORF">LCGC14_0036370</name>
</gene>
<sequence length="55" mass="6246">MLLTTFDLLTNCVYLALNKSARQLCNKNMLRIITFICALPTSNRQPSQQSSAWVN</sequence>
<evidence type="ECO:0000313" key="1">
    <source>
        <dbReference type="EMBL" id="KKO09296.1"/>
    </source>
</evidence>
<reference evidence="1" key="1">
    <citation type="journal article" date="2015" name="Nature">
        <title>Complex archaea that bridge the gap between prokaryotes and eukaryotes.</title>
        <authorList>
            <person name="Spang A."/>
            <person name="Saw J.H."/>
            <person name="Jorgensen S.L."/>
            <person name="Zaremba-Niedzwiedzka K."/>
            <person name="Martijn J."/>
            <person name="Lind A.E."/>
            <person name="van Eijk R."/>
            <person name="Schleper C."/>
            <person name="Guy L."/>
            <person name="Ettema T.J."/>
        </authorList>
    </citation>
    <scope>NUCLEOTIDE SEQUENCE</scope>
</reference>
<name>A0A0F9VW92_9ZZZZ</name>
<accession>A0A0F9VW92</accession>
<organism evidence="1">
    <name type="scientific">marine sediment metagenome</name>
    <dbReference type="NCBI Taxonomy" id="412755"/>
    <lineage>
        <taxon>unclassified sequences</taxon>
        <taxon>metagenomes</taxon>
        <taxon>ecological metagenomes</taxon>
    </lineage>
</organism>
<dbReference type="EMBL" id="LAZR01000007">
    <property type="protein sequence ID" value="KKO09296.1"/>
    <property type="molecule type" value="Genomic_DNA"/>
</dbReference>
<proteinExistence type="predicted"/>
<protein>
    <submittedName>
        <fullName evidence="1">Uncharacterized protein</fullName>
    </submittedName>
</protein>
<dbReference type="AlphaFoldDB" id="A0A0F9VW92"/>
<comment type="caution">
    <text evidence="1">The sequence shown here is derived from an EMBL/GenBank/DDBJ whole genome shotgun (WGS) entry which is preliminary data.</text>
</comment>